<evidence type="ECO:0000256" key="1">
    <source>
        <dbReference type="SAM" id="MobiDB-lite"/>
    </source>
</evidence>
<dbReference type="InterPro" id="IPR036388">
    <property type="entry name" value="WH-like_DNA-bd_sf"/>
</dbReference>
<evidence type="ECO:0000313" key="4">
    <source>
        <dbReference type="Proteomes" id="UP001085076"/>
    </source>
</evidence>
<reference evidence="3" key="2">
    <citation type="journal article" date="2022" name="Hortic Res">
        <title>The genome of Dioscorea zingiberensis sheds light on the biosynthesis, origin and evolution of the medicinally important diosgenin saponins.</title>
        <authorList>
            <person name="Li Y."/>
            <person name="Tan C."/>
            <person name="Li Z."/>
            <person name="Guo J."/>
            <person name="Li S."/>
            <person name="Chen X."/>
            <person name="Wang C."/>
            <person name="Dai X."/>
            <person name="Yang H."/>
            <person name="Song W."/>
            <person name="Hou L."/>
            <person name="Xu J."/>
            <person name="Tong Z."/>
            <person name="Xu A."/>
            <person name="Yuan X."/>
            <person name="Wang W."/>
            <person name="Yang Q."/>
            <person name="Chen L."/>
            <person name="Sun Z."/>
            <person name="Wang K."/>
            <person name="Pan B."/>
            <person name="Chen J."/>
            <person name="Bao Y."/>
            <person name="Liu F."/>
            <person name="Qi X."/>
            <person name="Gang D.R."/>
            <person name="Wen J."/>
            <person name="Li J."/>
        </authorList>
    </citation>
    <scope>NUCLEOTIDE SEQUENCE</scope>
    <source>
        <strain evidence="3">Dzin_1.0</strain>
    </source>
</reference>
<dbReference type="OrthoDB" id="1934998at2759"/>
<dbReference type="Gene3D" id="1.10.10.10">
    <property type="entry name" value="Winged helix-like DNA-binding domain superfamily/Winged helix DNA-binding domain"/>
    <property type="match status" value="1"/>
</dbReference>
<dbReference type="PANTHER" id="PTHR23155">
    <property type="entry name" value="DISEASE RESISTANCE PROTEIN RP"/>
    <property type="match status" value="1"/>
</dbReference>
<dbReference type="GO" id="GO:0098542">
    <property type="term" value="P:defense response to other organism"/>
    <property type="evidence" value="ECO:0007669"/>
    <property type="project" value="TreeGrafter"/>
</dbReference>
<keyword evidence="4" id="KW-1185">Reference proteome</keyword>
<sequence length="560" mass="63181">MSRGGAIIEDVVSPLLKQVAEAKCLLASKCSRSTNNGFSAVDGLLGGIEGEVLLIKESFQRLEMWMKDVENELGVVSKQMDNILEGTTERRVFDSELQNIHKNISVLRDHVTGPLDQLLYCNTSNVNPAPCKGSVVNSLPSTELHSAMATRRFEVAKKYEKISPILRRCMLTFAIFPHYSIIEKRLLIHWWVGEGLVTPTIDHMAEEFGERYIRDLIAERLILPVNRAHSSEVTHYRVQSWVREEVIILAMLSKAFSFYGSGELMERLSSSPRTCLTEPPTTTEQYALKHQGMLLATCDFNPDNFTTCFNVDRRNLRFKKKEFMSMRNATVLQLGRWQTSAKHHIEAVEATVDINMPMDGGKDTTVNQSYNVEAMVDTELPMEGGEEGGEDTVSSNNYNVEAMTETELPMEGGKDTVFSNSYNVDRVSEPELRMEGGDDTDGSQGINVGGEDVITEENEEDEELPEDPDFRESDEEDEDEEDDLFFSAADSDAYESELRAWLGRELGERDHDMSDEESEYANTETLRSLSDSSDSDVGVRRKKRCRYPQFNEETDLQGLG</sequence>
<proteinExistence type="predicted"/>
<dbReference type="Pfam" id="PF23559">
    <property type="entry name" value="WHD_DRP"/>
    <property type="match status" value="1"/>
</dbReference>
<evidence type="ECO:0000313" key="3">
    <source>
        <dbReference type="EMBL" id="KAJ0983680.1"/>
    </source>
</evidence>
<protein>
    <recommendedName>
        <fullName evidence="2">Disease resistance protein winged helix domain-containing protein</fullName>
    </recommendedName>
</protein>
<feature type="region of interest" description="Disordered" evidence="1">
    <location>
        <begin position="506"/>
        <end position="542"/>
    </location>
</feature>
<dbReference type="InterPro" id="IPR044974">
    <property type="entry name" value="Disease_R_plants"/>
</dbReference>
<feature type="region of interest" description="Disordered" evidence="1">
    <location>
        <begin position="431"/>
        <end position="491"/>
    </location>
</feature>
<dbReference type="AlphaFoldDB" id="A0A9D5D411"/>
<feature type="compositionally biased region" description="Acidic residues" evidence="1">
    <location>
        <begin position="453"/>
        <end position="484"/>
    </location>
</feature>
<dbReference type="InterPro" id="IPR058922">
    <property type="entry name" value="WHD_DRP"/>
</dbReference>
<reference evidence="3" key="1">
    <citation type="submission" date="2021-03" db="EMBL/GenBank/DDBJ databases">
        <authorList>
            <person name="Li Z."/>
            <person name="Yang C."/>
        </authorList>
    </citation>
    <scope>NUCLEOTIDE SEQUENCE</scope>
    <source>
        <strain evidence="3">Dzin_1.0</strain>
        <tissue evidence="3">Leaf</tissue>
    </source>
</reference>
<evidence type="ECO:0000259" key="2">
    <source>
        <dbReference type="Pfam" id="PF23559"/>
    </source>
</evidence>
<feature type="domain" description="Disease resistance protein winged helix" evidence="2">
    <location>
        <begin position="175"/>
        <end position="243"/>
    </location>
</feature>
<name>A0A9D5D411_9LILI</name>
<dbReference type="EMBL" id="JAGGNH010000002">
    <property type="protein sequence ID" value="KAJ0983680.1"/>
    <property type="molecule type" value="Genomic_DNA"/>
</dbReference>
<dbReference type="PANTHER" id="PTHR23155:SF1205">
    <property type="entry name" value="DISEASE RESISTANCE PROTEIN RPM1"/>
    <property type="match status" value="1"/>
</dbReference>
<accession>A0A9D5D411</accession>
<gene>
    <name evidence="3" type="ORF">J5N97_011935</name>
</gene>
<dbReference type="Proteomes" id="UP001085076">
    <property type="component" value="Miscellaneous, Linkage group lg02"/>
</dbReference>
<comment type="caution">
    <text evidence="3">The sequence shown here is derived from an EMBL/GenBank/DDBJ whole genome shotgun (WGS) entry which is preliminary data.</text>
</comment>
<organism evidence="3 4">
    <name type="scientific">Dioscorea zingiberensis</name>
    <dbReference type="NCBI Taxonomy" id="325984"/>
    <lineage>
        <taxon>Eukaryota</taxon>
        <taxon>Viridiplantae</taxon>
        <taxon>Streptophyta</taxon>
        <taxon>Embryophyta</taxon>
        <taxon>Tracheophyta</taxon>
        <taxon>Spermatophyta</taxon>
        <taxon>Magnoliopsida</taxon>
        <taxon>Liliopsida</taxon>
        <taxon>Dioscoreales</taxon>
        <taxon>Dioscoreaceae</taxon>
        <taxon>Dioscorea</taxon>
    </lineage>
</organism>